<reference evidence="2" key="1">
    <citation type="journal article" date="2021" name="Genome Biol. Evol.">
        <title>A High-Quality Reference Genome for a Parasitic Bivalve with Doubly Uniparental Inheritance (Bivalvia: Unionida).</title>
        <authorList>
            <person name="Smith C.H."/>
        </authorList>
    </citation>
    <scope>NUCLEOTIDE SEQUENCE</scope>
    <source>
        <strain evidence="2">CHS0354</strain>
    </source>
</reference>
<name>A0AAE0SM17_9BIVA</name>
<feature type="signal peptide" evidence="1">
    <location>
        <begin position="1"/>
        <end position="24"/>
    </location>
</feature>
<keyword evidence="3" id="KW-1185">Reference proteome</keyword>
<comment type="caution">
    <text evidence="2">The sequence shown here is derived from an EMBL/GenBank/DDBJ whole genome shotgun (WGS) entry which is preliminary data.</text>
</comment>
<organism evidence="2 3">
    <name type="scientific">Potamilus streckersoni</name>
    <dbReference type="NCBI Taxonomy" id="2493646"/>
    <lineage>
        <taxon>Eukaryota</taxon>
        <taxon>Metazoa</taxon>
        <taxon>Spiralia</taxon>
        <taxon>Lophotrochozoa</taxon>
        <taxon>Mollusca</taxon>
        <taxon>Bivalvia</taxon>
        <taxon>Autobranchia</taxon>
        <taxon>Heteroconchia</taxon>
        <taxon>Palaeoheterodonta</taxon>
        <taxon>Unionida</taxon>
        <taxon>Unionoidea</taxon>
        <taxon>Unionidae</taxon>
        <taxon>Ambleminae</taxon>
        <taxon>Lampsilini</taxon>
        <taxon>Potamilus</taxon>
    </lineage>
</organism>
<dbReference type="EMBL" id="JAEAOA010000652">
    <property type="protein sequence ID" value="KAK3594214.1"/>
    <property type="molecule type" value="Genomic_DNA"/>
</dbReference>
<dbReference type="AlphaFoldDB" id="A0AAE0SM17"/>
<evidence type="ECO:0000313" key="2">
    <source>
        <dbReference type="EMBL" id="KAK3594214.1"/>
    </source>
</evidence>
<keyword evidence="1" id="KW-0732">Signal</keyword>
<accession>A0AAE0SM17</accession>
<protein>
    <submittedName>
        <fullName evidence="2">Uncharacterized protein</fullName>
    </submittedName>
</protein>
<feature type="chain" id="PRO_5042171966" evidence="1">
    <location>
        <begin position="25"/>
        <end position="100"/>
    </location>
</feature>
<gene>
    <name evidence="2" type="ORF">CHS0354_010424</name>
</gene>
<proteinExistence type="predicted"/>
<evidence type="ECO:0000256" key="1">
    <source>
        <dbReference type="SAM" id="SignalP"/>
    </source>
</evidence>
<sequence>MNKIMASRFFIAYALFLTCTFASSLDVDTNLDNTGQDRDQESKILAQFQDAMKRSGALLSEEEKADKESLSEDKSLFKVDGKRKKKIFTTSCKNFSQTIV</sequence>
<evidence type="ECO:0000313" key="3">
    <source>
        <dbReference type="Proteomes" id="UP001195483"/>
    </source>
</evidence>
<reference evidence="2" key="2">
    <citation type="journal article" date="2021" name="Genome Biol. Evol.">
        <title>Developing a high-quality reference genome for a parasitic bivalve with doubly uniparental inheritance (Bivalvia: Unionida).</title>
        <authorList>
            <person name="Smith C.H."/>
        </authorList>
    </citation>
    <scope>NUCLEOTIDE SEQUENCE</scope>
    <source>
        <strain evidence="2">CHS0354</strain>
        <tissue evidence="2">Mantle</tissue>
    </source>
</reference>
<dbReference type="Proteomes" id="UP001195483">
    <property type="component" value="Unassembled WGS sequence"/>
</dbReference>
<reference evidence="2" key="3">
    <citation type="submission" date="2023-05" db="EMBL/GenBank/DDBJ databases">
        <authorList>
            <person name="Smith C.H."/>
        </authorList>
    </citation>
    <scope>NUCLEOTIDE SEQUENCE</scope>
    <source>
        <strain evidence="2">CHS0354</strain>
        <tissue evidence="2">Mantle</tissue>
    </source>
</reference>